<evidence type="ECO:0000313" key="1">
    <source>
        <dbReference type="EMBL" id="AXV45951.1"/>
    </source>
</evidence>
<sequence>MNRGEFEGLKVRFGADVASWPAPFRREALLFLATDRRDTISEEEQLDRLVLEATIEPTDERALARNVLAKIALPKRRPFSLPIGLGSWSMPATAASMALVLTVSAVGGYVAAGVETQISDNALLAFAVGVPPSELAETITVTRSNGGRL</sequence>
<dbReference type="Proteomes" id="UP000433532">
    <property type="component" value="Unassembled WGS sequence"/>
</dbReference>
<keyword evidence="1" id="KW-0614">Plasmid</keyword>
<reference evidence="1" key="1">
    <citation type="submission" date="2018-06" db="EMBL/GenBank/DDBJ databases">
        <title>Complete Sequence of plasmid pMKPA34-1 and pMKPA34-2 isolated from MDR P. aeruginosa.</title>
        <authorList>
            <person name="Subedi D."/>
            <person name="Kohli G.S."/>
            <person name="Vijay A.K."/>
            <person name="Rice S.A."/>
            <person name="Willcox M."/>
        </authorList>
    </citation>
    <scope>NUCLEOTIDE SEQUENCE</scope>
    <source>
        <strain evidence="1">PA34</strain>
        <plasmid evidence="1">pMKPA34-2</plasmid>
    </source>
</reference>
<dbReference type="AlphaFoldDB" id="A0A385FWL6"/>
<evidence type="ECO:0000313" key="3">
    <source>
        <dbReference type="Proteomes" id="UP000433532"/>
    </source>
</evidence>
<proteinExistence type="predicted"/>
<organism evidence="1">
    <name type="scientific">Pseudomonas aeruginosa</name>
    <dbReference type="NCBI Taxonomy" id="287"/>
    <lineage>
        <taxon>Bacteria</taxon>
        <taxon>Pseudomonadati</taxon>
        <taxon>Pseudomonadota</taxon>
        <taxon>Gammaproteobacteria</taxon>
        <taxon>Pseudomonadales</taxon>
        <taxon>Pseudomonadaceae</taxon>
        <taxon>Pseudomonas</taxon>
    </lineage>
</organism>
<reference evidence="2 3" key="2">
    <citation type="submission" date="2019-11" db="EMBL/GenBank/DDBJ databases">
        <title>Genomes of ocular Pseudomonas aeruginosa isolates.</title>
        <authorList>
            <person name="Khan M."/>
            <person name="Rice S.A."/>
            <person name="Willcox M.D.P."/>
            <person name="Stapleton F."/>
        </authorList>
    </citation>
    <scope>NUCLEOTIDE SEQUENCE [LARGE SCALE GENOMIC DNA]</scope>
    <source>
        <strain evidence="2 3">PA221</strain>
    </source>
</reference>
<dbReference type="RefSeq" id="WP_021263992.1">
    <property type="nucleotide sequence ID" value="NZ_CP024477.1"/>
</dbReference>
<geneLocation type="plasmid" evidence="1">
    <name>pMKPA34-2</name>
</geneLocation>
<protein>
    <submittedName>
        <fullName evidence="1">Uncharacterized protein</fullName>
    </submittedName>
</protein>
<name>A0A385FWL6_PSEAI</name>
<dbReference type="EMBL" id="WOAD01000022">
    <property type="protein sequence ID" value="MUI37719.1"/>
    <property type="molecule type" value="Genomic_DNA"/>
</dbReference>
<gene>
    <name evidence="2" type="ORF">GNQ48_22190</name>
    <name evidence="1" type="ORF">pMKPA34_0107</name>
</gene>
<dbReference type="EMBL" id="MH547561">
    <property type="protein sequence ID" value="AXV45951.1"/>
    <property type="molecule type" value="Genomic_DNA"/>
</dbReference>
<evidence type="ECO:0000313" key="2">
    <source>
        <dbReference type="EMBL" id="MUI37719.1"/>
    </source>
</evidence>
<accession>A0A385FWL6</accession>